<reference evidence="2" key="1">
    <citation type="journal article" date="2011" name="PLoS Biol.">
        <title>Gene gain and loss during evolution of obligate parasitism in the white rust pathogen of Arabidopsis thaliana.</title>
        <authorList>
            <person name="Kemen E."/>
            <person name="Gardiner A."/>
            <person name="Schultz-Larsen T."/>
            <person name="Kemen A.C."/>
            <person name="Balmuth A.L."/>
            <person name="Robert-Seilaniantz A."/>
            <person name="Bailey K."/>
            <person name="Holub E."/>
            <person name="Studholme D.J."/>
            <person name="Maclean D."/>
            <person name="Jones J.D."/>
        </authorList>
    </citation>
    <scope>NUCLEOTIDE SEQUENCE</scope>
</reference>
<evidence type="ECO:0000313" key="2">
    <source>
        <dbReference type="EMBL" id="CCA19982.1"/>
    </source>
</evidence>
<dbReference type="PANTHER" id="PTHR33889">
    <property type="entry name" value="OS04G0681850 PROTEIN"/>
    <property type="match status" value="1"/>
</dbReference>
<dbReference type="Gene3D" id="3.30.420.10">
    <property type="entry name" value="Ribonuclease H-like superfamily/Ribonuclease H"/>
    <property type="match status" value="1"/>
</dbReference>
<name>F0WFK0_9STRA</name>
<dbReference type="PANTHER" id="PTHR33889:SF7">
    <property type="entry name" value="OS04G0681850 PROTEIN"/>
    <property type="match status" value="1"/>
</dbReference>
<feature type="domain" description="DUF7769" evidence="1">
    <location>
        <begin position="16"/>
        <end position="64"/>
    </location>
</feature>
<evidence type="ECO:0000259" key="1">
    <source>
        <dbReference type="Pfam" id="PF24964"/>
    </source>
</evidence>
<dbReference type="Pfam" id="PF24964">
    <property type="entry name" value="DUF7769"/>
    <property type="match status" value="1"/>
</dbReference>
<gene>
    <name evidence="2" type="primary">AlNc14C83G5385</name>
    <name evidence="2" type="ORF">ALNC14_061250</name>
</gene>
<proteinExistence type="predicted"/>
<dbReference type="InterPro" id="IPR056671">
    <property type="entry name" value="DUF7769"/>
</dbReference>
<dbReference type="HOGENOM" id="CLU_032691_2_0_1"/>
<protein>
    <submittedName>
        <fullName evidence="2">Mariner transposase putative</fullName>
    </submittedName>
</protein>
<dbReference type="EMBL" id="FR824128">
    <property type="protein sequence ID" value="CCA19982.1"/>
    <property type="molecule type" value="Genomic_DNA"/>
</dbReference>
<dbReference type="AlphaFoldDB" id="F0WFK0"/>
<reference evidence="2" key="2">
    <citation type="submission" date="2011-02" db="EMBL/GenBank/DDBJ databases">
        <authorList>
            <person name="MacLean D."/>
        </authorList>
    </citation>
    <scope>NUCLEOTIDE SEQUENCE</scope>
</reference>
<organism evidence="2">
    <name type="scientific">Albugo laibachii Nc14</name>
    <dbReference type="NCBI Taxonomy" id="890382"/>
    <lineage>
        <taxon>Eukaryota</taxon>
        <taxon>Sar</taxon>
        <taxon>Stramenopiles</taxon>
        <taxon>Oomycota</taxon>
        <taxon>Peronosporomycetes</taxon>
        <taxon>Albuginales</taxon>
        <taxon>Albuginaceae</taxon>
        <taxon>Albugo</taxon>
    </lineage>
</organism>
<accession>F0WFK0</accession>
<dbReference type="InterPro" id="IPR036397">
    <property type="entry name" value="RNaseH_sf"/>
</dbReference>
<dbReference type="GO" id="GO:0003676">
    <property type="term" value="F:nucleic acid binding"/>
    <property type="evidence" value="ECO:0007669"/>
    <property type="project" value="InterPro"/>
</dbReference>
<sequence>MTSFAKEKMTMPNLDENARRAIVSEALKRSNDGVLPHGTFASLARIFSVHRQTVERIWHRYQDSVVAGNTAGDISSRIKKNSGRKGFDKAFVEAKVRATPIHKRRKIKSTAIATGFSVGVIQRLLVEKRVQRRSTLINPVLTEVNKLRRVAYALSFLNSDSQRVGEVEGHTFDPMFDMVHVDEKWFNHDTKKRVYYPLSDEESPLRHLHSAKFIEKMMFLAAVARPR</sequence>